<dbReference type="Proteomes" id="UP000024635">
    <property type="component" value="Unassembled WGS sequence"/>
</dbReference>
<evidence type="ECO:0000256" key="1">
    <source>
        <dbReference type="SAM" id="Phobius"/>
    </source>
</evidence>
<evidence type="ECO:0000256" key="2">
    <source>
        <dbReference type="SAM" id="SignalP"/>
    </source>
</evidence>
<evidence type="ECO:0000313" key="3">
    <source>
        <dbReference type="EMBL" id="EYC22899.1"/>
    </source>
</evidence>
<organism evidence="3 4">
    <name type="scientific">Ancylostoma ceylanicum</name>
    <dbReference type="NCBI Taxonomy" id="53326"/>
    <lineage>
        <taxon>Eukaryota</taxon>
        <taxon>Metazoa</taxon>
        <taxon>Ecdysozoa</taxon>
        <taxon>Nematoda</taxon>
        <taxon>Chromadorea</taxon>
        <taxon>Rhabditida</taxon>
        <taxon>Rhabditina</taxon>
        <taxon>Rhabditomorpha</taxon>
        <taxon>Strongyloidea</taxon>
        <taxon>Ancylostomatidae</taxon>
        <taxon>Ancylostomatinae</taxon>
        <taxon>Ancylostoma</taxon>
    </lineage>
</organism>
<evidence type="ECO:0000313" key="4">
    <source>
        <dbReference type="Proteomes" id="UP000024635"/>
    </source>
</evidence>
<feature type="transmembrane region" description="Helical" evidence="1">
    <location>
        <begin position="102"/>
        <end position="117"/>
    </location>
</feature>
<keyword evidence="1" id="KW-1133">Transmembrane helix</keyword>
<accession>A0A016V5F1</accession>
<feature type="signal peptide" evidence="2">
    <location>
        <begin position="1"/>
        <end position="22"/>
    </location>
</feature>
<dbReference type="EMBL" id="JARK01001352">
    <property type="protein sequence ID" value="EYC22899.1"/>
    <property type="molecule type" value="Genomic_DNA"/>
</dbReference>
<keyword evidence="1" id="KW-0812">Transmembrane</keyword>
<name>A0A016V5F1_9BILA</name>
<keyword evidence="4" id="KW-1185">Reference proteome</keyword>
<proteinExistence type="predicted"/>
<dbReference type="AlphaFoldDB" id="A0A016V5F1"/>
<comment type="caution">
    <text evidence="3">The sequence shown here is derived from an EMBL/GenBank/DDBJ whole genome shotgun (WGS) entry which is preliminary data.</text>
</comment>
<gene>
    <name evidence="3" type="primary">Acey_s0016.g3011</name>
    <name evidence="3" type="ORF">Y032_0016g3011</name>
</gene>
<sequence>MWWNVVKYLLILISSTTHLVKGLQCFTGNEGGKITVANFKDIKVYPKKPTTMTSLGRTAFRIQVDELSPMADTEVLLSGLDLKATARREEISYVNKSSNNKFVIIMTIGILLLPYFLQMKMSSIYSFISKASFFEPVFFVRGKSDTVDPSNGKDNEHDEKVTELIEVARSIDSEAKKREYVSAWLSLHEDSWKKSSQRKHFKMICPTAAQGGTEALYH</sequence>
<keyword evidence="2" id="KW-0732">Signal</keyword>
<protein>
    <submittedName>
        <fullName evidence="3">Uncharacterized protein</fullName>
    </submittedName>
</protein>
<reference evidence="4" key="1">
    <citation type="journal article" date="2015" name="Nat. Genet.">
        <title>The genome and transcriptome of the zoonotic hookworm Ancylostoma ceylanicum identify infection-specific gene families.</title>
        <authorList>
            <person name="Schwarz E.M."/>
            <person name="Hu Y."/>
            <person name="Antoshechkin I."/>
            <person name="Miller M.M."/>
            <person name="Sternberg P.W."/>
            <person name="Aroian R.V."/>
        </authorList>
    </citation>
    <scope>NUCLEOTIDE SEQUENCE</scope>
    <source>
        <strain evidence="4">HY135</strain>
    </source>
</reference>
<keyword evidence="1" id="KW-0472">Membrane</keyword>
<feature type="chain" id="PRO_5001488957" evidence="2">
    <location>
        <begin position="23"/>
        <end position="218"/>
    </location>
</feature>